<sequence>MRSKGKGQTARLVSLAVAAACLAGSALAAYPLTTDSNCHCYKTNATSSNYFAHHKFFDFRQLAAYARVPPLLQDANATANAPPPSPYFLAPEFAGSWAVQSWNNSEALRANKSDPLASDATVLMVNSPNNIYIERNTDPTPSSQTHLTMRTARLQDFQTAAELESVSQGYQFLSVRMYARTRGAKGAVTAMFTYRAGPNNTLALVQEADLEIRTADPPTAVQYTNQPSWNATGDIPQATRNATLPDGRHWSDWAYYRLDWTPGSSTWYVNGKLASEITFQAPRDPAQVVFNTWSDGGSWSGNMSSNEQAYLQIQWIEMVYNSTDPFQVKTGSCLNVCSIDETTRIGTPVLMTNTGQIPPQPPAPGFPGSGQGGQGGQGGQTGGGAGACQSAKWGQCAGKNWNGCRSCVAGTTCQFQNDYYSQCL</sequence>
<dbReference type="SUPFAM" id="SSF49899">
    <property type="entry name" value="Concanavalin A-like lectins/glucanases"/>
    <property type="match status" value="1"/>
</dbReference>
<dbReference type="InterPro" id="IPR035971">
    <property type="entry name" value="CBD_sf"/>
</dbReference>
<evidence type="ECO:0000313" key="6">
    <source>
        <dbReference type="EMBL" id="KAL1858141.1"/>
    </source>
</evidence>
<dbReference type="CDD" id="cd00413">
    <property type="entry name" value="Glyco_hydrolase_16"/>
    <property type="match status" value="1"/>
</dbReference>
<feature type="chain" id="PRO_5045516765" evidence="3">
    <location>
        <begin position="29"/>
        <end position="424"/>
    </location>
</feature>
<comment type="caution">
    <text evidence="6">The sequence shown here is derived from an EMBL/GenBank/DDBJ whole genome shotgun (WGS) entry which is preliminary data.</text>
</comment>
<organism evidence="6 7">
    <name type="scientific">Phialemonium thermophilum</name>
    <dbReference type="NCBI Taxonomy" id="223376"/>
    <lineage>
        <taxon>Eukaryota</taxon>
        <taxon>Fungi</taxon>
        <taxon>Dikarya</taxon>
        <taxon>Ascomycota</taxon>
        <taxon>Pezizomycotina</taxon>
        <taxon>Sordariomycetes</taxon>
        <taxon>Sordariomycetidae</taxon>
        <taxon>Cephalothecales</taxon>
        <taxon>Cephalothecaceae</taxon>
        <taxon>Phialemonium</taxon>
    </lineage>
</organism>
<evidence type="ECO:0000259" key="4">
    <source>
        <dbReference type="PROSITE" id="PS51164"/>
    </source>
</evidence>
<feature type="domain" description="GH16" evidence="5">
    <location>
        <begin position="76"/>
        <end position="324"/>
    </location>
</feature>
<dbReference type="EMBL" id="JAZHXJ010000533">
    <property type="protein sequence ID" value="KAL1858141.1"/>
    <property type="molecule type" value="Genomic_DNA"/>
</dbReference>
<dbReference type="InterPro" id="IPR000757">
    <property type="entry name" value="Beta-glucanase-like"/>
</dbReference>
<evidence type="ECO:0000256" key="2">
    <source>
        <dbReference type="SAM" id="MobiDB-lite"/>
    </source>
</evidence>
<feature type="compositionally biased region" description="Gly residues" evidence="2">
    <location>
        <begin position="367"/>
        <end position="384"/>
    </location>
</feature>
<dbReference type="Gene3D" id="2.60.120.200">
    <property type="match status" value="1"/>
</dbReference>
<keyword evidence="1 3" id="KW-0732">Signal</keyword>
<dbReference type="InterPro" id="IPR000254">
    <property type="entry name" value="CBD"/>
</dbReference>
<dbReference type="Pfam" id="PF00722">
    <property type="entry name" value="Glyco_hydro_16"/>
    <property type="match status" value="1"/>
</dbReference>
<feature type="signal peptide" evidence="3">
    <location>
        <begin position="1"/>
        <end position="28"/>
    </location>
</feature>
<dbReference type="PROSITE" id="PS51762">
    <property type="entry name" value="GH16_2"/>
    <property type="match status" value="1"/>
</dbReference>
<dbReference type="PANTHER" id="PTHR38121:SF4">
    <property type="entry name" value="GH16 DOMAIN-CONTAINING PROTEIN-RELATED"/>
    <property type="match status" value="1"/>
</dbReference>
<feature type="domain" description="CBM1" evidence="4">
    <location>
        <begin position="388"/>
        <end position="424"/>
    </location>
</feature>
<proteinExistence type="predicted"/>
<evidence type="ECO:0000256" key="3">
    <source>
        <dbReference type="SAM" id="SignalP"/>
    </source>
</evidence>
<reference evidence="6 7" key="1">
    <citation type="journal article" date="2024" name="Commun. Biol.">
        <title>Comparative genomic analysis of thermophilic fungi reveals convergent evolutionary adaptations and gene losses.</title>
        <authorList>
            <person name="Steindorff A.S."/>
            <person name="Aguilar-Pontes M.V."/>
            <person name="Robinson A.J."/>
            <person name="Andreopoulos B."/>
            <person name="LaButti K."/>
            <person name="Kuo A."/>
            <person name="Mondo S."/>
            <person name="Riley R."/>
            <person name="Otillar R."/>
            <person name="Haridas S."/>
            <person name="Lipzen A."/>
            <person name="Grimwood J."/>
            <person name="Schmutz J."/>
            <person name="Clum A."/>
            <person name="Reid I.D."/>
            <person name="Moisan M.C."/>
            <person name="Butler G."/>
            <person name="Nguyen T.T.M."/>
            <person name="Dewar K."/>
            <person name="Conant G."/>
            <person name="Drula E."/>
            <person name="Henrissat B."/>
            <person name="Hansel C."/>
            <person name="Singer S."/>
            <person name="Hutchinson M.I."/>
            <person name="de Vries R.P."/>
            <person name="Natvig D.O."/>
            <person name="Powell A.J."/>
            <person name="Tsang A."/>
            <person name="Grigoriev I.V."/>
        </authorList>
    </citation>
    <scope>NUCLEOTIDE SEQUENCE [LARGE SCALE GENOMIC DNA]</scope>
    <source>
        <strain evidence="6 7">ATCC 24622</strain>
    </source>
</reference>
<protein>
    <submittedName>
        <fullName evidence="6">Uncharacterized protein</fullName>
    </submittedName>
</protein>
<gene>
    <name evidence="6" type="ORF">VTK73DRAFT_7917</name>
</gene>
<dbReference type="SMART" id="SM00236">
    <property type="entry name" value="fCBD"/>
    <property type="match status" value="1"/>
</dbReference>
<name>A0ABR3WBW6_9PEZI</name>
<dbReference type="Proteomes" id="UP001586593">
    <property type="component" value="Unassembled WGS sequence"/>
</dbReference>
<evidence type="ECO:0000313" key="7">
    <source>
        <dbReference type="Proteomes" id="UP001586593"/>
    </source>
</evidence>
<dbReference type="SUPFAM" id="SSF57180">
    <property type="entry name" value="Cellulose-binding domain"/>
    <property type="match status" value="1"/>
</dbReference>
<dbReference type="PANTHER" id="PTHR38121">
    <property type="entry name" value="GH16 DOMAIN-CONTAINING PROTEIN"/>
    <property type="match status" value="1"/>
</dbReference>
<evidence type="ECO:0000256" key="1">
    <source>
        <dbReference type="ARBA" id="ARBA00022729"/>
    </source>
</evidence>
<feature type="region of interest" description="Disordered" evidence="2">
    <location>
        <begin position="358"/>
        <end position="384"/>
    </location>
</feature>
<accession>A0ABR3WBW6</accession>
<dbReference type="PROSITE" id="PS51164">
    <property type="entry name" value="CBM1_2"/>
    <property type="match status" value="1"/>
</dbReference>
<keyword evidence="7" id="KW-1185">Reference proteome</keyword>
<dbReference type="InterPro" id="IPR013320">
    <property type="entry name" value="ConA-like_dom_sf"/>
</dbReference>
<evidence type="ECO:0000259" key="5">
    <source>
        <dbReference type="PROSITE" id="PS51762"/>
    </source>
</evidence>
<dbReference type="Pfam" id="PF00734">
    <property type="entry name" value="CBM_1"/>
    <property type="match status" value="1"/>
</dbReference>